<dbReference type="Proteomes" id="UP000009168">
    <property type="component" value="Unassembled WGS sequence"/>
</dbReference>
<dbReference type="FunFam" id="1.10.472.10:FF:000089">
    <property type="entry name" value="Cyclin, N-terminal domain containing protein"/>
    <property type="match status" value="1"/>
</dbReference>
<dbReference type="Gene3D" id="1.10.472.10">
    <property type="entry name" value="Cyclin-like"/>
    <property type="match status" value="2"/>
</dbReference>
<dbReference type="SUPFAM" id="SSF47954">
    <property type="entry name" value="Cyclin-like"/>
    <property type="match status" value="1"/>
</dbReference>
<gene>
    <name evidence="5" type="ORF">TTHERM_00940290</name>
</gene>
<dbReference type="Pfam" id="PF00134">
    <property type="entry name" value="Cyclin_N"/>
    <property type="match status" value="1"/>
</dbReference>
<evidence type="ECO:0000256" key="2">
    <source>
        <dbReference type="RuleBase" id="RU000383"/>
    </source>
</evidence>
<name>Q24FW6_TETTS</name>
<keyword evidence="6" id="KW-1185">Reference proteome</keyword>
<organism evidence="5 6">
    <name type="scientific">Tetrahymena thermophila (strain SB210)</name>
    <dbReference type="NCBI Taxonomy" id="312017"/>
    <lineage>
        <taxon>Eukaryota</taxon>
        <taxon>Sar</taxon>
        <taxon>Alveolata</taxon>
        <taxon>Ciliophora</taxon>
        <taxon>Intramacronucleata</taxon>
        <taxon>Oligohymenophorea</taxon>
        <taxon>Hymenostomatida</taxon>
        <taxon>Tetrahymenina</taxon>
        <taxon>Tetrahymenidae</taxon>
        <taxon>Tetrahymena</taxon>
    </lineage>
</organism>
<reference evidence="6" key="1">
    <citation type="journal article" date="2006" name="PLoS Biol.">
        <title>Macronuclear genome sequence of the ciliate Tetrahymena thermophila, a model eukaryote.</title>
        <authorList>
            <person name="Eisen J.A."/>
            <person name="Coyne R.S."/>
            <person name="Wu M."/>
            <person name="Wu D."/>
            <person name="Thiagarajan M."/>
            <person name="Wortman J.R."/>
            <person name="Badger J.H."/>
            <person name="Ren Q."/>
            <person name="Amedeo P."/>
            <person name="Jones K.M."/>
            <person name="Tallon L.J."/>
            <person name="Delcher A.L."/>
            <person name="Salzberg S.L."/>
            <person name="Silva J.C."/>
            <person name="Haas B.J."/>
            <person name="Majoros W.H."/>
            <person name="Farzad M."/>
            <person name="Carlton J.M."/>
            <person name="Smith R.K. Jr."/>
            <person name="Garg J."/>
            <person name="Pearlman R.E."/>
            <person name="Karrer K.M."/>
            <person name="Sun L."/>
            <person name="Manning G."/>
            <person name="Elde N.C."/>
            <person name="Turkewitz A.P."/>
            <person name="Asai D.J."/>
            <person name="Wilkes D.E."/>
            <person name="Wang Y."/>
            <person name="Cai H."/>
            <person name="Collins K."/>
            <person name="Stewart B.A."/>
            <person name="Lee S.R."/>
            <person name="Wilamowska K."/>
            <person name="Weinberg Z."/>
            <person name="Ruzzo W.L."/>
            <person name="Wloga D."/>
            <person name="Gaertig J."/>
            <person name="Frankel J."/>
            <person name="Tsao C.-C."/>
            <person name="Gorovsky M.A."/>
            <person name="Keeling P.J."/>
            <person name="Waller R.F."/>
            <person name="Patron N.J."/>
            <person name="Cherry J.M."/>
            <person name="Stover N.A."/>
            <person name="Krieger C.J."/>
            <person name="del Toro C."/>
            <person name="Ryder H.F."/>
            <person name="Williamson S.C."/>
            <person name="Barbeau R.A."/>
            <person name="Hamilton E.P."/>
            <person name="Orias E."/>
        </authorList>
    </citation>
    <scope>NUCLEOTIDE SEQUENCE [LARGE SCALE GENOMIC DNA]</scope>
    <source>
        <strain evidence="6">SB210</strain>
    </source>
</reference>
<dbReference type="InterPro" id="IPR036915">
    <property type="entry name" value="Cyclin-like_sf"/>
</dbReference>
<dbReference type="SMART" id="SM00385">
    <property type="entry name" value="CYCLIN"/>
    <property type="match status" value="1"/>
</dbReference>
<dbReference type="InterPro" id="IPR039361">
    <property type="entry name" value="Cyclin"/>
</dbReference>
<dbReference type="EMBL" id="GG662264">
    <property type="protein sequence ID" value="EAS06644.3"/>
    <property type="molecule type" value="Genomic_DNA"/>
</dbReference>
<evidence type="ECO:0000313" key="5">
    <source>
        <dbReference type="EMBL" id="EAS06644.3"/>
    </source>
</evidence>
<dbReference type="OrthoDB" id="306099at2759"/>
<keyword evidence="1 2" id="KW-0195">Cyclin</keyword>
<dbReference type="KEGG" id="tet:TTHERM_00940290"/>
<dbReference type="eggNOG" id="KOG0654">
    <property type="taxonomic scope" value="Eukaryota"/>
</dbReference>
<comment type="similarity">
    <text evidence="2">Belongs to the cyclin family.</text>
</comment>
<dbReference type="RefSeq" id="XP_001026889.3">
    <property type="nucleotide sequence ID" value="XM_001026889.3"/>
</dbReference>
<accession>Q24FW6</accession>
<dbReference type="InterPro" id="IPR013763">
    <property type="entry name" value="Cyclin-like_dom"/>
</dbReference>
<dbReference type="InterPro" id="IPR004367">
    <property type="entry name" value="Cyclin_C-dom"/>
</dbReference>
<dbReference type="InterPro" id="IPR006671">
    <property type="entry name" value="Cyclin_N"/>
</dbReference>
<protein>
    <submittedName>
        <fullName evidence="5">Amine-terminal domain cyclin</fullName>
    </submittedName>
</protein>
<dbReference type="GeneID" id="7830425"/>
<feature type="compositionally biased region" description="Low complexity" evidence="3">
    <location>
        <begin position="59"/>
        <end position="69"/>
    </location>
</feature>
<dbReference type="AlphaFoldDB" id="Q24FW6"/>
<dbReference type="HOGENOM" id="CLU_056858_0_0_1"/>
<dbReference type="PANTHER" id="PTHR10177">
    <property type="entry name" value="CYCLINS"/>
    <property type="match status" value="1"/>
</dbReference>
<sequence>MLHYIFNYFITIQIITTNQYLFNNQLQNQKKQQIIQKNLLLANNLNTIDFVIKQMEDQNNNNNNNNNKNPNKKDIPKIGPKLQNNKQCNKKSQNSALMFLSTSKMEQEEILKEKKLEKAKKNLKIGFTSGQIICESQIDKENFMEDDKQEIAFYEEQQNIMEEDEDDSFDSEEGNQQIGQHFNSDKLRDRQWRYNQLYGDYEDLNLLNQEVDLSNCLKNHKIPSILRSKMVDWMIEVFGNYKQTSSDKTYFRAVGLLDLFFKKQTKKLVESDVHLFGIAAMFLATKQEDISHISLDDIVEKVGHNKFTEKKIREAEYEILRIVDMKIDFPTTHTYLNRYLYKIFSSETNQTILQLTHFSLYILKQCVHDDKLLDYKSHILAFSAIVVSLKVYFSNLKGDSISPYNDLIQQEVQIMEKMFELISQSEHQNAKECIQRVNNFVFSFNQRYPELRNLEKFHY</sequence>
<dbReference type="InParanoid" id="Q24FW6"/>
<evidence type="ECO:0000259" key="4">
    <source>
        <dbReference type="SMART" id="SM00385"/>
    </source>
</evidence>
<feature type="domain" description="Cyclin-like" evidence="4">
    <location>
        <begin position="232"/>
        <end position="321"/>
    </location>
</feature>
<dbReference type="Pfam" id="PF02984">
    <property type="entry name" value="Cyclin_C"/>
    <property type="match status" value="1"/>
</dbReference>
<proteinExistence type="inferred from homology"/>
<feature type="region of interest" description="Disordered" evidence="3">
    <location>
        <begin position="57"/>
        <end position="90"/>
    </location>
</feature>
<dbReference type="SMR" id="Q24FW6"/>
<evidence type="ECO:0000313" key="6">
    <source>
        <dbReference type="Proteomes" id="UP000009168"/>
    </source>
</evidence>
<evidence type="ECO:0000256" key="3">
    <source>
        <dbReference type="SAM" id="MobiDB-lite"/>
    </source>
</evidence>
<dbReference type="STRING" id="312017.Q24FW6"/>
<feature type="compositionally biased region" description="Low complexity" evidence="3">
    <location>
        <begin position="81"/>
        <end position="90"/>
    </location>
</feature>
<evidence type="ECO:0000256" key="1">
    <source>
        <dbReference type="ARBA" id="ARBA00023127"/>
    </source>
</evidence>